<reference evidence="3 4" key="1">
    <citation type="submission" date="2019-03" db="EMBL/GenBank/DDBJ databases">
        <title>Genomic Encyclopedia of Type Strains, Phase IV (KMG-IV): sequencing the most valuable type-strain genomes for metagenomic binning, comparative biology and taxonomic classification.</title>
        <authorList>
            <person name="Goeker M."/>
        </authorList>
    </citation>
    <scope>NUCLEOTIDE SEQUENCE [LARGE SCALE GENOMIC DNA]</scope>
    <source>
        <strain evidence="3 4">DSM 101</strain>
    </source>
</reference>
<accession>A0A4R1IB39</accession>
<dbReference type="InterPro" id="IPR019088">
    <property type="entry name" value="CHP02186-rel_TM"/>
</dbReference>
<keyword evidence="1" id="KW-1133">Transmembrane helix</keyword>
<dbReference type="Pfam" id="PF09608">
    <property type="entry name" value="Alph_Pro_TM"/>
    <property type="match status" value="1"/>
</dbReference>
<evidence type="ECO:0000256" key="1">
    <source>
        <dbReference type="SAM" id="Phobius"/>
    </source>
</evidence>
<dbReference type="EMBL" id="SMFY01000001">
    <property type="protein sequence ID" value="TCK31245.1"/>
    <property type="molecule type" value="Genomic_DNA"/>
</dbReference>
<dbReference type="AlphaFoldDB" id="A0A4R1IB39"/>
<keyword evidence="1" id="KW-0812">Transmembrane</keyword>
<keyword evidence="1" id="KW-0472">Membrane</keyword>
<feature type="chain" id="PRO_5020610333" evidence="2">
    <location>
        <begin position="23"/>
        <end position="256"/>
    </location>
</feature>
<dbReference type="Proteomes" id="UP000295030">
    <property type="component" value="Unassembled WGS sequence"/>
</dbReference>
<organism evidence="3 4">
    <name type="scientific">Ancylobacter aquaticus</name>
    <dbReference type="NCBI Taxonomy" id="100"/>
    <lineage>
        <taxon>Bacteria</taxon>
        <taxon>Pseudomonadati</taxon>
        <taxon>Pseudomonadota</taxon>
        <taxon>Alphaproteobacteria</taxon>
        <taxon>Hyphomicrobiales</taxon>
        <taxon>Xanthobacteraceae</taxon>
        <taxon>Ancylobacter</taxon>
    </lineage>
</organism>
<gene>
    <name evidence="3" type="ORF">EV667_1352</name>
</gene>
<feature type="transmembrane region" description="Helical" evidence="1">
    <location>
        <begin position="232"/>
        <end position="253"/>
    </location>
</feature>
<protein>
    <submittedName>
        <fullName evidence="3">Uncharacterized protein (TIGR02186 family)</fullName>
    </submittedName>
</protein>
<dbReference type="RefSeq" id="WP_131834473.1">
    <property type="nucleotide sequence ID" value="NZ_SMFY01000001.1"/>
</dbReference>
<evidence type="ECO:0000256" key="2">
    <source>
        <dbReference type="SAM" id="SignalP"/>
    </source>
</evidence>
<keyword evidence="4" id="KW-1185">Reference proteome</keyword>
<dbReference type="OrthoDB" id="9815212at2"/>
<sequence length="256" mass="27700">MRRLAAPLMLLLLVLAGGDARSAEMVLSLSKARVTITSNFTGDTIVLFGVIDPGEAARPAPQDVIVTVRGPSESFTTWRKERFLGIWVNVDSRSFLAAPSYLAVLASRAPELIASPETLRREQAGLDNNRLLQRIGSDYADVVPQDPFRQAFLRVKQAQGLYFERPAGVEFIAPNVFRATIPIPGTAPVGAYEVVVKTFADGTPVSRGTLSLEVAKIDFEQTVATAAQDHPWLYGLATALAALGVGFMANVAFRRD</sequence>
<evidence type="ECO:0000313" key="4">
    <source>
        <dbReference type="Proteomes" id="UP000295030"/>
    </source>
</evidence>
<feature type="signal peptide" evidence="2">
    <location>
        <begin position="1"/>
        <end position="22"/>
    </location>
</feature>
<evidence type="ECO:0000313" key="3">
    <source>
        <dbReference type="EMBL" id="TCK31245.1"/>
    </source>
</evidence>
<name>A0A4R1IB39_ANCAQ</name>
<comment type="caution">
    <text evidence="3">The sequence shown here is derived from an EMBL/GenBank/DDBJ whole genome shotgun (WGS) entry which is preliminary data.</text>
</comment>
<proteinExistence type="predicted"/>
<keyword evidence="2" id="KW-0732">Signal</keyword>